<name>A0A0Q3LZR8_AMAAE</name>
<sequence length="237" mass="26188">MSKLISIAEDECRERLLQLDVLDSCAAVKEKESPVPFLALMPPWERSCPIPKEEEMLYEELGHVAADPSTAARAQMAHLAGLSTLQKGRPAAHRPLQPTRGHASGNSRVPQEPMKLGSGQQAGAFTGPQWDSKALANNLIIKEENKTVGTAESVASSQRIYQCESVDPASQNASGEPFRQLNQDTLKVKFTNEVTVIAKFSQNENNCIAVADLERHKRKPEYENKQYTQALSFNIFI</sequence>
<dbReference type="EMBL" id="LMAW01002889">
    <property type="protein sequence ID" value="KQK76021.1"/>
    <property type="molecule type" value="Genomic_DNA"/>
</dbReference>
<organism evidence="2 3">
    <name type="scientific">Amazona aestiva</name>
    <name type="common">Blue-fronted Amazon parrot</name>
    <dbReference type="NCBI Taxonomy" id="12930"/>
    <lineage>
        <taxon>Eukaryota</taxon>
        <taxon>Metazoa</taxon>
        <taxon>Chordata</taxon>
        <taxon>Craniata</taxon>
        <taxon>Vertebrata</taxon>
        <taxon>Euteleostomi</taxon>
        <taxon>Archelosauria</taxon>
        <taxon>Archosauria</taxon>
        <taxon>Dinosauria</taxon>
        <taxon>Saurischia</taxon>
        <taxon>Theropoda</taxon>
        <taxon>Coelurosauria</taxon>
        <taxon>Aves</taxon>
        <taxon>Neognathae</taxon>
        <taxon>Neoaves</taxon>
        <taxon>Telluraves</taxon>
        <taxon>Australaves</taxon>
        <taxon>Psittaciformes</taxon>
        <taxon>Psittacidae</taxon>
        <taxon>Amazona</taxon>
    </lineage>
</organism>
<keyword evidence="3" id="KW-1185">Reference proteome</keyword>
<dbReference type="Proteomes" id="UP000051836">
    <property type="component" value="Unassembled WGS sequence"/>
</dbReference>
<evidence type="ECO:0000313" key="2">
    <source>
        <dbReference type="EMBL" id="KQK76021.1"/>
    </source>
</evidence>
<feature type="region of interest" description="Disordered" evidence="1">
    <location>
        <begin position="86"/>
        <end position="122"/>
    </location>
</feature>
<proteinExistence type="predicted"/>
<evidence type="ECO:0000313" key="3">
    <source>
        <dbReference type="Proteomes" id="UP000051836"/>
    </source>
</evidence>
<protein>
    <submittedName>
        <fullName evidence="2">Uncharacterized protein</fullName>
    </submittedName>
</protein>
<comment type="caution">
    <text evidence="2">The sequence shown here is derived from an EMBL/GenBank/DDBJ whole genome shotgun (WGS) entry which is preliminary data.</text>
</comment>
<gene>
    <name evidence="2" type="ORF">AAES_142058</name>
</gene>
<evidence type="ECO:0000256" key="1">
    <source>
        <dbReference type="SAM" id="MobiDB-lite"/>
    </source>
</evidence>
<accession>A0A0Q3LZR8</accession>
<dbReference type="AlphaFoldDB" id="A0A0Q3LZR8"/>
<reference evidence="2 3" key="1">
    <citation type="submission" date="2015-10" db="EMBL/GenBank/DDBJ databases">
        <authorList>
            <person name="Gilbert D.G."/>
        </authorList>
    </citation>
    <scope>NUCLEOTIDE SEQUENCE [LARGE SCALE GENOMIC DNA]</scope>
    <source>
        <strain evidence="2">FVVF132</strain>
    </source>
</reference>